<sequence length="263" mass="29676">MKLKSPNVWFIFGTVPVLVLDFVLGAWFARGMVWLSVVLLLLGLLAAVALVRKFIVMPKPRNRYGTPEPFALELPINCNAEFYHCPEMAKYEFLHRTVEVVSPLWNGKKPFQVMINPTLAEKYGQDFEKVAVVRELENFRRKNSLKSLVGLLLPVEVLAAAVPAAVAFGPQLEAVLGSFVLYFAAPFAAVAAFGGCLYLWNRTISIQDKQLDAFLLGYFSKEQVKQYIQVTEKMNAEGGSEKSRVFTEHYRDDRLKALDTNKH</sequence>
<dbReference type="EMBL" id="LMUA01000036">
    <property type="protein sequence ID" value="KUE74919.1"/>
    <property type="molecule type" value="Genomic_DNA"/>
</dbReference>
<organism evidence="2 3">
    <name type="scientific">Ruthenibacterium lactatiformans</name>
    <dbReference type="NCBI Taxonomy" id="1550024"/>
    <lineage>
        <taxon>Bacteria</taxon>
        <taxon>Bacillati</taxon>
        <taxon>Bacillota</taxon>
        <taxon>Clostridia</taxon>
        <taxon>Eubacteriales</taxon>
        <taxon>Oscillospiraceae</taxon>
        <taxon>Ruthenibacterium</taxon>
    </lineage>
</organism>
<evidence type="ECO:0000256" key="1">
    <source>
        <dbReference type="SAM" id="Phobius"/>
    </source>
</evidence>
<comment type="caution">
    <text evidence="2">The sequence shown here is derived from an EMBL/GenBank/DDBJ whole genome shotgun (WGS) entry which is preliminary data.</text>
</comment>
<name>A0A0W7TM49_9FIRM</name>
<dbReference type="RefSeq" id="WP_009321945.1">
    <property type="nucleotide sequence ID" value="NZ_CAUBBA010000009.1"/>
</dbReference>
<evidence type="ECO:0000313" key="3">
    <source>
        <dbReference type="Proteomes" id="UP000053433"/>
    </source>
</evidence>
<accession>A0A0W7TM49</accession>
<reference evidence="2 3" key="1">
    <citation type="submission" date="2015-10" db="EMBL/GenBank/DDBJ databases">
        <title>A novel member of the family Ruminococcaceae isolated from human faeces.</title>
        <authorList>
            <person name="Shkoporov A.N."/>
            <person name="Chaplin A.V."/>
            <person name="Motuzova O.V."/>
            <person name="Kafarskaia L.I."/>
            <person name="Efimov B.A."/>
        </authorList>
    </citation>
    <scope>NUCLEOTIDE SEQUENCE [LARGE SCALE GENOMIC DNA]</scope>
    <source>
        <strain evidence="2 3">668</strain>
    </source>
</reference>
<keyword evidence="1" id="KW-1133">Transmembrane helix</keyword>
<protein>
    <submittedName>
        <fullName evidence="2">Uncharacterized protein</fullName>
    </submittedName>
</protein>
<feature type="transmembrane region" description="Helical" evidence="1">
    <location>
        <begin position="33"/>
        <end position="51"/>
    </location>
</feature>
<gene>
    <name evidence="2" type="ORF">ASJ35_16595</name>
</gene>
<keyword evidence="1" id="KW-0472">Membrane</keyword>
<dbReference type="AlphaFoldDB" id="A0A0W7TM49"/>
<proteinExistence type="predicted"/>
<feature type="transmembrane region" description="Helical" evidence="1">
    <location>
        <begin position="7"/>
        <end position="27"/>
    </location>
</feature>
<feature type="transmembrane region" description="Helical" evidence="1">
    <location>
        <begin position="180"/>
        <end position="200"/>
    </location>
</feature>
<keyword evidence="1" id="KW-0812">Transmembrane</keyword>
<dbReference type="Proteomes" id="UP000053433">
    <property type="component" value="Unassembled WGS sequence"/>
</dbReference>
<evidence type="ECO:0000313" key="2">
    <source>
        <dbReference type="EMBL" id="KUE74919.1"/>
    </source>
</evidence>
<feature type="transmembrane region" description="Helical" evidence="1">
    <location>
        <begin position="148"/>
        <end position="168"/>
    </location>
</feature>